<comment type="caution">
    <text evidence="2">The sequence shown here is derived from an EMBL/GenBank/DDBJ whole genome shotgun (WGS) entry which is preliminary data.</text>
</comment>
<evidence type="ECO:0000313" key="2">
    <source>
        <dbReference type="EMBL" id="OXA60908.1"/>
    </source>
</evidence>
<keyword evidence="1" id="KW-0732">Signal</keyword>
<evidence type="ECO:0000313" key="3">
    <source>
        <dbReference type="Proteomes" id="UP000198287"/>
    </source>
</evidence>
<organism evidence="2 3">
    <name type="scientific">Folsomia candida</name>
    <name type="common">Springtail</name>
    <dbReference type="NCBI Taxonomy" id="158441"/>
    <lineage>
        <taxon>Eukaryota</taxon>
        <taxon>Metazoa</taxon>
        <taxon>Ecdysozoa</taxon>
        <taxon>Arthropoda</taxon>
        <taxon>Hexapoda</taxon>
        <taxon>Collembola</taxon>
        <taxon>Entomobryomorpha</taxon>
        <taxon>Isotomoidea</taxon>
        <taxon>Isotomidae</taxon>
        <taxon>Proisotominae</taxon>
        <taxon>Folsomia</taxon>
    </lineage>
</organism>
<name>A0A226EUL3_FOLCA</name>
<reference evidence="2 3" key="1">
    <citation type="submission" date="2015-12" db="EMBL/GenBank/DDBJ databases">
        <title>The genome of Folsomia candida.</title>
        <authorList>
            <person name="Faddeeva A."/>
            <person name="Derks M.F."/>
            <person name="Anvar Y."/>
            <person name="Smit S."/>
            <person name="Van Straalen N."/>
            <person name="Roelofs D."/>
        </authorList>
    </citation>
    <scope>NUCLEOTIDE SEQUENCE [LARGE SCALE GENOMIC DNA]</scope>
    <source>
        <strain evidence="2 3">VU population</strain>
        <tissue evidence="2">Whole body</tissue>
    </source>
</reference>
<dbReference type="Proteomes" id="UP000198287">
    <property type="component" value="Unassembled WGS sequence"/>
</dbReference>
<evidence type="ECO:0000256" key="1">
    <source>
        <dbReference type="SAM" id="SignalP"/>
    </source>
</evidence>
<feature type="chain" id="PRO_5012759381" evidence="1">
    <location>
        <begin position="31"/>
        <end position="177"/>
    </location>
</feature>
<dbReference type="AlphaFoldDB" id="A0A226EUL3"/>
<accession>A0A226EUL3</accession>
<gene>
    <name evidence="2" type="ORF">Fcan01_05329</name>
</gene>
<protein>
    <submittedName>
        <fullName evidence="2">Uncharacterized protein</fullName>
    </submittedName>
</protein>
<sequence>MLTTIDIRHVLKILPYLMLIFLLVLGETDARDEDFVIDLPLQKIEFSDLPSIQSATNDEIGDTKKIVPRLRSPQLIPDRHIDRIKRRKGKQKRLCGTEEFWHSRGHKCVPKICSPGTHRRRYDGECVVTSERIEQVQGFSGHQKYRYSGISWKRKQKVVYHGLPPRFGPGMGISGRF</sequence>
<feature type="signal peptide" evidence="1">
    <location>
        <begin position="1"/>
        <end position="30"/>
    </location>
</feature>
<proteinExistence type="predicted"/>
<keyword evidence="3" id="KW-1185">Reference proteome</keyword>
<dbReference type="EMBL" id="LNIX01000002">
    <property type="protein sequence ID" value="OXA60908.1"/>
    <property type="molecule type" value="Genomic_DNA"/>
</dbReference>